<keyword evidence="2" id="KW-0694">RNA-binding</keyword>
<evidence type="ECO:0000256" key="1">
    <source>
        <dbReference type="ARBA" id="ARBA00022490"/>
    </source>
</evidence>
<dbReference type="GO" id="GO:0070930">
    <property type="term" value="P:trans-translation-dependent protein tagging"/>
    <property type="evidence" value="ECO:0007669"/>
    <property type="project" value="TreeGrafter"/>
</dbReference>
<protein>
    <submittedName>
        <fullName evidence="3">SsrA-binding protein</fullName>
    </submittedName>
</protein>
<dbReference type="InterPro" id="IPR023620">
    <property type="entry name" value="SmpB"/>
</dbReference>
<evidence type="ECO:0000256" key="2">
    <source>
        <dbReference type="ARBA" id="ARBA00022884"/>
    </source>
</evidence>
<dbReference type="Pfam" id="PF01668">
    <property type="entry name" value="SmpB"/>
    <property type="match status" value="1"/>
</dbReference>
<dbReference type="EMBL" id="CP157896">
    <property type="protein sequence ID" value="XBT18721.1"/>
    <property type="molecule type" value="Genomic_DNA"/>
</dbReference>
<organism evidence="3">
    <name type="scientific">Candidatus Shikimatogenerans sp. Tcar</name>
    <dbReference type="NCBI Taxonomy" id="3158565"/>
    <lineage>
        <taxon>Bacteria</taxon>
        <taxon>Pseudomonadati</taxon>
        <taxon>Bacteroidota</taxon>
        <taxon>Flavobacteriia</taxon>
        <taxon>Flavobacteriales</taxon>
        <taxon>Candidatus Shikimatogenerans</taxon>
    </lineage>
</organism>
<dbReference type="GO" id="GO:0005829">
    <property type="term" value="C:cytosol"/>
    <property type="evidence" value="ECO:0007669"/>
    <property type="project" value="TreeGrafter"/>
</dbReference>
<gene>
    <name evidence="3" type="ORF">ABNO60_00170</name>
</gene>
<keyword evidence="1" id="KW-0963">Cytoplasm</keyword>
<dbReference type="PANTHER" id="PTHR30308">
    <property type="entry name" value="TMRNA-BINDING COMPONENT OF TRANS-TRANSLATION TAGGING COMPLEX"/>
    <property type="match status" value="1"/>
</dbReference>
<dbReference type="SUPFAM" id="SSF74982">
    <property type="entry name" value="Small protein B (SmpB)"/>
    <property type="match status" value="1"/>
</dbReference>
<accession>A0AAU7QRX8</accession>
<name>A0AAU7QRX8_9FLAO</name>
<dbReference type="Gene3D" id="2.40.280.10">
    <property type="match status" value="1"/>
</dbReference>
<reference evidence="3" key="1">
    <citation type="submission" date="2024-06" db="EMBL/GenBank/DDBJ databases">
        <title>Diversity, functionality, and evolutionary history of bacterial symbionts in false click beetles (Coleoptera, Throscidae).</title>
        <authorList>
            <person name="Wierz J.C."/>
            <person name="Malm H."/>
            <person name="Kaltenpoth M."/>
            <person name="Engl T."/>
        </authorList>
    </citation>
    <scope>NUCLEOTIDE SEQUENCE</scope>
    <source>
        <strain evidence="3">Tcar</strain>
    </source>
</reference>
<sequence>MINNILILKNKKIKFKYKILNKFIAGLSLFKDEIKFFRSKNINMNNSYCVIINNEIFMNNFYIIKYKNNVNKSFKKRNIKLLLNKNEILKISKKIKINNYYLMPYKIFLKNNNLAKIVIYICKILKKKKKIKKKYKEYIY</sequence>
<dbReference type="InterPro" id="IPR000037">
    <property type="entry name" value="SsrA-bd_prot"/>
</dbReference>
<dbReference type="PANTHER" id="PTHR30308:SF2">
    <property type="entry name" value="SSRA-BINDING PROTEIN"/>
    <property type="match status" value="1"/>
</dbReference>
<proteinExistence type="predicted"/>
<dbReference type="AlphaFoldDB" id="A0AAU7QRX8"/>
<dbReference type="GO" id="GO:0003723">
    <property type="term" value="F:RNA binding"/>
    <property type="evidence" value="ECO:0007669"/>
    <property type="project" value="UniProtKB-KW"/>
</dbReference>
<evidence type="ECO:0000313" key="3">
    <source>
        <dbReference type="EMBL" id="XBT18721.1"/>
    </source>
</evidence>